<keyword evidence="4" id="KW-0805">Transcription regulation</keyword>
<reference evidence="10 11" key="1">
    <citation type="journal article" date="2011" name="Science">
        <title>The Selaginella genome identifies genetic changes associated with the evolution of vascular plants.</title>
        <authorList>
            <person name="Banks J.A."/>
            <person name="Nishiyama T."/>
            <person name="Hasebe M."/>
            <person name="Bowman J.L."/>
            <person name="Gribskov M."/>
            <person name="dePamphilis C."/>
            <person name="Albert V.A."/>
            <person name="Aono N."/>
            <person name="Aoyama T."/>
            <person name="Ambrose B.A."/>
            <person name="Ashton N.W."/>
            <person name="Axtell M.J."/>
            <person name="Barker E."/>
            <person name="Barker M.S."/>
            <person name="Bennetzen J.L."/>
            <person name="Bonawitz N.D."/>
            <person name="Chapple C."/>
            <person name="Cheng C."/>
            <person name="Correa L.G."/>
            <person name="Dacre M."/>
            <person name="DeBarry J."/>
            <person name="Dreyer I."/>
            <person name="Elias M."/>
            <person name="Engstrom E.M."/>
            <person name="Estelle M."/>
            <person name="Feng L."/>
            <person name="Finet C."/>
            <person name="Floyd S.K."/>
            <person name="Frommer W.B."/>
            <person name="Fujita T."/>
            <person name="Gramzow L."/>
            <person name="Gutensohn M."/>
            <person name="Harholt J."/>
            <person name="Hattori M."/>
            <person name="Heyl A."/>
            <person name="Hirai T."/>
            <person name="Hiwatashi Y."/>
            <person name="Ishikawa M."/>
            <person name="Iwata M."/>
            <person name="Karol K.G."/>
            <person name="Koehler B."/>
            <person name="Kolukisaoglu U."/>
            <person name="Kubo M."/>
            <person name="Kurata T."/>
            <person name="Lalonde S."/>
            <person name="Li K."/>
            <person name="Li Y."/>
            <person name="Litt A."/>
            <person name="Lyons E."/>
            <person name="Manning G."/>
            <person name="Maruyama T."/>
            <person name="Michael T.P."/>
            <person name="Mikami K."/>
            <person name="Miyazaki S."/>
            <person name="Morinaga S."/>
            <person name="Murata T."/>
            <person name="Mueller-Roeber B."/>
            <person name="Nelson D.R."/>
            <person name="Obara M."/>
            <person name="Oguri Y."/>
            <person name="Olmstead R.G."/>
            <person name="Onodera N."/>
            <person name="Petersen B.L."/>
            <person name="Pils B."/>
            <person name="Prigge M."/>
            <person name="Rensing S.A."/>
            <person name="Riano-Pachon D.M."/>
            <person name="Roberts A.W."/>
            <person name="Sato Y."/>
            <person name="Scheller H.V."/>
            <person name="Schulz B."/>
            <person name="Schulz C."/>
            <person name="Shakirov E.V."/>
            <person name="Shibagaki N."/>
            <person name="Shinohara N."/>
            <person name="Shippen D.E."/>
            <person name="Soerensen I."/>
            <person name="Sotooka R."/>
            <person name="Sugimoto N."/>
            <person name="Sugita M."/>
            <person name="Sumikawa N."/>
            <person name="Tanurdzic M."/>
            <person name="Theissen G."/>
            <person name="Ulvskov P."/>
            <person name="Wakazuki S."/>
            <person name="Weng J.K."/>
            <person name="Willats W.W."/>
            <person name="Wipf D."/>
            <person name="Wolf P.G."/>
            <person name="Yang L."/>
            <person name="Zimmer A.D."/>
            <person name="Zhu Q."/>
            <person name="Mitros T."/>
            <person name="Hellsten U."/>
            <person name="Loque D."/>
            <person name="Otillar R."/>
            <person name="Salamov A."/>
            <person name="Schmutz J."/>
            <person name="Shapiro H."/>
            <person name="Lindquist E."/>
            <person name="Lucas S."/>
            <person name="Rokhsar D."/>
            <person name="Grigoriev I.V."/>
        </authorList>
    </citation>
    <scope>NUCLEOTIDE SEQUENCE [LARGE SCALE GENOMIC DNA]</scope>
</reference>
<evidence type="ECO:0000313" key="11">
    <source>
        <dbReference type="Proteomes" id="UP000001514"/>
    </source>
</evidence>
<keyword evidence="11" id="KW-1185">Reference proteome</keyword>
<dbReference type="Pfam" id="PF02701">
    <property type="entry name" value="Zn_ribbon_Dof"/>
    <property type="match status" value="1"/>
</dbReference>
<dbReference type="AlphaFoldDB" id="D8STN6"/>
<dbReference type="PANTHER" id="PTHR31089">
    <property type="entry name" value="CYCLIC DOF FACTOR 2"/>
    <property type="match status" value="1"/>
</dbReference>
<dbReference type="GO" id="GO:0003700">
    <property type="term" value="F:DNA-binding transcription factor activity"/>
    <property type="evidence" value="ECO:0007669"/>
    <property type="project" value="InterPro"/>
</dbReference>
<dbReference type="Proteomes" id="UP000001514">
    <property type="component" value="Unassembled WGS sequence"/>
</dbReference>
<dbReference type="InterPro" id="IPR003851">
    <property type="entry name" value="Znf_Dof"/>
</dbReference>
<evidence type="ECO:0000256" key="6">
    <source>
        <dbReference type="ARBA" id="ARBA00023163"/>
    </source>
</evidence>
<evidence type="ECO:0000256" key="2">
    <source>
        <dbReference type="ARBA" id="ARBA00022771"/>
    </source>
</evidence>
<dbReference type="KEGG" id="smo:SELMODRAFT_28956"/>
<feature type="compositionally biased region" description="Basic residues" evidence="8">
    <location>
        <begin position="59"/>
        <end position="68"/>
    </location>
</feature>
<feature type="domain" description="Dof-type" evidence="9">
    <location>
        <begin position="4"/>
        <end position="62"/>
    </location>
</feature>
<evidence type="ECO:0000313" key="10">
    <source>
        <dbReference type="EMBL" id="EFJ12291.1"/>
    </source>
</evidence>
<keyword evidence="3" id="KW-0862">Zinc</keyword>
<name>D8STN6_SELML</name>
<dbReference type="Gramene" id="EFJ12291">
    <property type="protein sequence ID" value="EFJ12291"/>
    <property type="gene ID" value="SELMODRAFT_28956"/>
</dbReference>
<dbReference type="PROSITE" id="PS50884">
    <property type="entry name" value="ZF_DOF_2"/>
    <property type="match status" value="1"/>
</dbReference>
<keyword evidence="2" id="KW-0863">Zinc-finger</keyword>
<proteinExistence type="predicted"/>
<feature type="non-terminal residue" evidence="10">
    <location>
        <position position="68"/>
    </location>
</feature>
<dbReference type="PANTHER" id="PTHR31089:SF22">
    <property type="entry name" value="CYCLIC DOF FACTOR 4"/>
    <property type="match status" value="1"/>
</dbReference>
<dbReference type="HOGENOM" id="CLU_206246_0_0_1"/>
<feature type="non-terminal residue" evidence="10">
    <location>
        <position position="1"/>
    </location>
</feature>
<dbReference type="GO" id="GO:0003677">
    <property type="term" value="F:DNA binding"/>
    <property type="evidence" value="ECO:0007669"/>
    <property type="project" value="UniProtKB-KW"/>
</dbReference>
<evidence type="ECO:0000256" key="3">
    <source>
        <dbReference type="ARBA" id="ARBA00022833"/>
    </source>
</evidence>
<keyword evidence="1" id="KW-0479">Metal-binding</keyword>
<sequence>DNVYQCPRCQSYNTRFDYYNNEKSTGKRDQPRYICRSCKGKWTQGGKVRDVSLSPTGGNKRKSKALRS</sequence>
<dbReference type="EMBL" id="GL377640">
    <property type="protein sequence ID" value="EFJ12291.1"/>
    <property type="molecule type" value="Genomic_DNA"/>
</dbReference>
<organism evidence="11">
    <name type="scientific">Selaginella moellendorffii</name>
    <name type="common">Spikemoss</name>
    <dbReference type="NCBI Taxonomy" id="88036"/>
    <lineage>
        <taxon>Eukaryota</taxon>
        <taxon>Viridiplantae</taxon>
        <taxon>Streptophyta</taxon>
        <taxon>Embryophyta</taxon>
        <taxon>Tracheophyta</taxon>
        <taxon>Lycopodiopsida</taxon>
        <taxon>Selaginellales</taxon>
        <taxon>Selaginellaceae</taxon>
        <taxon>Selaginella</taxon>
    </lineage>
</organism>
<accession>D8STN6</accession>
<gene>
    <name evidence="10" type="ORF">SELMODRAFT_28956</name>
</gene>
<keyword evidence="6" id="KW-0804">Transcription</keyword>
<evidence type="ECO:0000256" key="5">
    <source>
        <dbReference type="ARBA" id="ARBA00023125"/>
    </source>
</evidence>
<dbReference type="GO" id="GO:0008270">
    <property type="term" value="F:zinc ion binding"/>
    <property type="evidence" value="ECO:0007669"/>
    <property type="project" value="UniProtKB-KW"/>
</dbReference>
<evidence type="ECO:0000256" key="7">
    <source>
        <dbReference type="ARBA" id="ARBA00023242"/>
    </source>
</evidence>
<evidence type="ECO:0000256" key="8">
    <source>
        <dbReference type="SAM" id="MobiDB-lite"/>
    </source>
</evidence>
<evidence type="ECO:0000256" key="1">
    <source>
        <dbReference type="ARBA" id="ARBA00022723"/>
    </source>
</evidence>
<evidence type="ECO:0000259" key="9">
    <source>
        <dbReference type="PROSITE" id="PS50884"/>
    </source>
</evidence>
<protein>
    <recommendedName>
        <fullName evidence="9">Dof-type domain-containing protein</fullName>
    </recommendedName>
</protein>
<dbReference type="InParanoid" id="D8STN6"/>
<evidence type="ECO:0000256" key="4">
    <source>
        <dbReference type="ARBA" id="ARBA00023015"/>
    </source>
</evidence>
<keyword evidence="7" id="KW-0539">Nucleus</keyword>
<dbReference type="InterPro" id="IPR045174">
    <property type="entry name" value="Dof"/>
</dbReference>
<keyword evidence="5" id="KW-0238">DNA-binding</keyword>
<feature type="region of interest" description="Disordered" evidence="8">
    <location>
        <begin position="42"/>
        <end position="68"/>
    </location>
</feature>